<reference evidence="2 3" key="1">
    <citation type="submission" date="2016-10" db="EMBL/GenBank/DDBJ databases">
        <authorList>
            <person name="de Groot N.N."/>
        </authorList>
    </citation>
    <scope>NUCLEOTIDE SEQUENCE [LARGE SCALE GENOMIC DNA]</scope>
    <source>
        <strain evidence="2 3">DSM 16981</strain>
    </source>
</reference>
<dbReference type="InterPro" id="IPR036249">
    <property type="entry name" value="Thioredoxin-like_sf"/>
</dbReference>
<dbReference type="InterPro" id="IPR012336">
    <property type="entry name" value="Thioredoxin-like_fold"/>
</dbReference>
<dbReference type="EMBL" id="FNHQ01000033">
    <property type="protein sequence ID" value="SDN25075.1"/>
    <property type="molecule type" value="Genomic_DNA"/>
</dbReference>
<dbReference type="Pfam" id="PF13192">
    <property type="entry name" value="Thioredoxin_3"/>
    <property type="match status" value="1"/>
</dbReference>
<feature type="domain" description="Thioredoxin-like fold" evidence="1">
    <location>
        <begin position="129"/>
        <end position="198"/>
    </location>
</feature>
<gene>
    <name evidence="2" type="ORF">SAMN05660299_02398</name>
</gene>
<dbReference type="AlphaFoldDB" id="A0A1G9ZVB6"/>
<dbReference type="Gene3D" id="3.40.30.80">
    <property type="match status" value="1"/>
</dbReference>
<dbReference type="PANTHER" id="PTHR37170:SF1">
    <property type="entry name" value="GLUTAREDOXIN-LIKE PROTEIN"/>
    <property type="match status" value="1"/>
</dbReference>
<name>A0A1G9ZVB6_9FIRM</name>
<accession>A0A1G9ZVB6</accession>
<protein>
    <submittedName>
        <fullName evidence="2">Thioredoxin domain-containing protein</fullName>
    </submittedName>
</protein>
<dbReference type="Proteomes" id="UP000199309">
    <property type="component" value="Unassembled WGS sequence"/>
</dbReference>
<evidence type="ECO:0000313" key="2">
    <source>
        <dbReference type="EMBL" id="SDN25075.1"/>
    </source>
</evidence>
<keyword evidence="3" id="KW-1185">Reference proteome</keyword>
<dbReference type="STRING" id="349095.SAMN05660299_02398"/>
<evidence type="ECO:0000259" key="1">
    <source>
        <dbReference type="Pfam" id="PF13192"/>
    </source>
</evidence>
<dbReference type="SUPFAM" id="SSF52833">
    <property type="entry name" value="Thioredoxin-like"/>
    <property type="match status" value="2"/>
</dbReference>
<dbReference type="PANTHER" id="PTHR37170">
    <property type="entry name" value="GLUTAREDOXIN-RELATED"/>
    <property type="match status" value="1"/>
</dbReference>
<organism evidence="2 3">
    <name type="scientific">Megasphaera paucivorans</name>
    <dbReference type="NCBI Taxonomy" id="349095"/>
    <lineage>
        <taxon>Bacteria</taxon>
        <taxon>Bacillati</taxon>
        <taxon>Bacillota</taxon>
        <taxon>Negativicutes</taxon>
        <taxon>Veillonellales</taxon>
        <taxon>Veillonellaceae</taxon>
        <taxon>Megasphaera</taxon>
    </lineage>
</organism>
<sequence>MVQKEDDDMNFISADIRKKLEPILAKFEHKVILKAWIDDSEFSMELKNFAKEFCSLTANVLYEEGIIEGAPGLEIIREDETSSGIIFHSVPGGHEFNSFVLALYNVGGPGQDLDPAVEKKLEHIQKTVHIQVVVSLSCTMCPEVVIATQRLAAASPKITAEMYDVQHFPALRKKYNIMSVPCMIVNDTEVYFGKKNISEIIDLLL</sequence>
<proteinExistence type="predicted"/>
<evidence type="ECO:0000313" key="3">
    <source>
        <dbReference type="Proteomes" id="UP000199309"/>
    </source>
</evidence>